<sequence>MLSGLINILMSVMGLPWMHAAFPHSTLHVRQLAFVEQRVEGGHLYET</sequence>
<reference evidence="3 4" key="1">
    <citation type="submission" date="2019-03" db="EMBL/GenBank/DDBJ databases">
        <title>First draft genome of Liparis tanakae, snailfish: a comprehensive survey of snailfish specific genes.</title>
        <authorList>
            <person name="Kim W."/>
            <person name="Song I."/>
            <person name="Jeong J.-H."/>
            <person name="Kim D."/>
            <person name="Kim S."/>
            <person name="Ryu S."/>
            <person name="Song J.Y."/>
            <person name="Lee S.K."/>
        </authorList>
    </citation>
    <scope>NUCLEOTIDE SEQUENCE [LARGE SCALE GENOMIC DNA]</scope>
    <source>
        <tissue evidence="3">Muscle</tissue>
    </source>
</reference>
<evidence type="ECO:0000259" key="2">
    <source>
        <dbReference type="Pfam" id="PF00955"/>
    </source>
</evidence>
<evidence type="ECO:0000256" key="1">
    <source>
        <dbReference type="SAM" id="SignalP"/>
    </source>
</evidence>
<proteinExistence type="predicted"/>
<evidence type="ECO:0000313" key="4">
    <source>
        <dbReference type="Proteomes" id="UP000314294"/>
    </source>
</evidence>
<accession>A0A4Z2EBB0</accession>
<feature type="signal peptide" evidence="1">
    <location>
        <begin position="1"/>
        <end position="20"/>
    </location>
</feature>
<dbReference type="EMBL" id="SRLO01010921">
    <property type="protein sequence ID" value="TNN26126.1"/>
    <property type="molecule type" value="Genomic_DNA"/>
</dbReference>
<dbReference type="Pfam" id="PF00955">
    <property type="entry name" value="HCO3_cotransp"/>
    <property type="match status" value="1"/>
</dbReference>
<comment type="caution">
    <text evidence="3">The sequence shown here is derived from an EMBL/GenBank/DDBJ whole genome shotgun (WGS) entry which is preliminary data.</text>
</comment>
<evidence type="ECO:0000313" key="3">
    <source>
        <dbReference type="EMBL" id="TNN26126.1"/>
    </source>
</evidence>
<feature type="chain" id="PRO_5021325187" evidence="1">
    <location>
        <begin position="21"/>
        <end position="47"/>
    </location>
</feature>
<feature type="domain" description="Bicarbonate transporter-like transmembrane" evidence="2">
    <location>
        <begin position="2"/>
        <end position="43"/>
    </location>
</feature>
<gene>
    <name evidence="3" type="primary">Slc4a11_0</name>
    <name evidence="3" type="ORF">EYF80_063737</name>
</gene>
<protein>
    <submittedName>
        <fullName evidence="3">Sodium bicarbonate transporter-like protein 11</fullName>
    </submittedName>
</protein>
<dbReference type="Proteomes" id="UP000314294">
    <property type="component" value="Unassembled WGS sequence"/>
</dbReference>
<keyword evidence="4" id="KW-1185">Reference proteome</keyword>
<dbReference type="InterPro" id="IPR011531">
    <property type="entry name" value="HCO3_transpt-like_TM_dom"/>
</dbReference>
<dbReference type="GO" id="GO:0006820">
    <property type="term" value="P:monoatomic anion transport"/>
    <property type="evidence" value="ECO:0007669"/>
    <property type="project" value="InterPro"/>
</dbReference>
<name>A0A4Z2EBB0_9TELE</name>
<dbReference type="AlphaFoldDB" id="A0A4Z2EBB0"/>
<dbReference type="OrthoDB" id="1735926at2759"/>
<dbReference type="GO" id="GO:0016020">
    <property type="term" value="C:membrane"/>
    <property type="evidence" value="ECO:0007669"/>
    <property type="project" value="InterPro"/>
</dbReference>
<organism evidence="3 4">
    <name type="scientific">Liparis tanakae</name>
    <name type="common">Tanaka's snailfish</name>
    <dbReference type="NCBI Taxonomy" id="230148"/>
    <lineage>
        <taxon>Eukaryota</taxon>
        <taxon>Metazoa</taxon>
        <taxon>Chordata</taxon>
        <taxon>Craniata</taxon>
        <taxon>Vertebrata</taxon>
        <taxon>Euteleostomi</taxon>
        <taxon>Actinopterygii</taxon>
        <taxon>Neopterygii</taxon>
        <taxon>Teleostei</taxon>
        <taxon>Neoteleostei</taxon>
        <taxon>Acanthomorphata</taxon>
        <taxon>Eupercaria</taxon>
        <taxon>Perciformes</taxon>
        <taxon>Cottioidei</taxon>
        <taxon>Cottales</taxon>
        <taxon>Liparidae</taxon>
        <taxon>Liparis</taxon>
    </lineage>
</organism>
<keyword evidence="1" id="KW-0732">Signal</keyword>